<dbReference type="RefSeq" id="XP_062641393.1">
    <property type="nucleotide sequence ID" value="XM_062778827.1"/>
</dbReference>
<reference evidence="10" key="1">
    <citation type="journal article" date="2023" name="Mol. Phylogenet. Evol.">
        <title>Genome-scale phylogeny and comparative genomics of the fungal order Sordariales.</title>
        <authorList>
            <person name="Hensen N."/>
            <person name="Bonometti L."/>
            <person name="Westerberg I."/>
            <person name="Brannstrom I.O."/>
            <person name="Guillou S."/>
            <person name="Cros-Aarteil S."/>
            <person name="Calhoun S."/>
            <person name="Haridas S."/>
            <person name="Kuo A."/>
            <person name="Mondo S."/>
            <person name="Pangilinan J."/>
            <person name="Riley R."/>
            <person name="LaButti K."/>
            <person name="Andreopoulos B."/>
            <person name="Lipzen A."/>
            <person name="Chen C."/>
            <person name="Yan M."/>
            <person name="Daum C."/>
            <person name="Ng V."/>
            <person name="Clum A."/>
            <person name="Steindorff A."/>
            <person name="Ohm R.A."/>
            <person name="Martin F."/>
            <person name="Silar P."/>
            <person name="Natvig D.O."/>
            <person name="Lalanne C."/>
            <person name="Gautier V."/>
            <person name="Ament-Velasquez S.L."/>
            <person name="Kruys A."/>
            <person name="Hutchinson M.I."/>
            <person name="Powell A.J."/>
            <person name="Barry K."/>
            <person name="Miller A.N."/>
            <person name="Grigoriev I.V."/>
            <person name="Debuchy R."/>
            <person name="Gladieux P."/>
            <person name="Hiltunen Thoren M."/>
            <person name="Johannesson H."/>
        </authorList>
    </citation>
    <scope>NUCLEOTIDE SEQUENCE</scope>
    <source>
        <strain evidence="10">CBS 141.50</strain>
    </source>
</reference>
<protein>
    <submittedName>
        <fullName evidence="10">t-SNARE</fullName>
    </submittedName>
</protein>
<dbReference type="GO" id="GO:0005886">
    <property type="term" value="C:plasma membrane"/>
    <property type="evidence" value="ECO:0007669"/>
    <property type="project" value="TreeGrafter"/>
</dbReference>
<evidence type="ECO:0000256" key="8">
    <source>
        <dbReference type="SAM" id="Phobius"/>
    </source>
</evidence>
<feature type="coiled-coil region" evidence="6">
    <location>
        <begin position="252"/>
        <end position="300"/>
    </location>
</feature>
<dbReference type="GO" id="GO:0000149">
    <property type="term" value="F:SNARE binding"/>
    <property type="evidence" value="ECO:0007669"/>
    <property type="project" value="TreeGrafter"/>
</dbReference>
<evidence type="ECO:0000256" key="2">
    <source>
        <dbReference type="ARBA" id="ARBA00009063"/>
    </source>
</evidence>
<evidence type="ECO:0000313" key="11">
    <source>
        <dbReference type="Proteomes" id="UP001302676"/>
    </source>
</evidence>
<organism evidence="10 11">
    <name type="scientific">Dichotomopilus funicola</name>
    <dbReference type="NCBI Taxonomy" id="1934379"/>
    <lineage>
        <taxon>Eukaryota</taxon>
        <taxon>Fungi</taxon>
        <taxon>Dikarya</taxon>
        <taxon>Ascomycota</taxon>
        <taxon>Pezizomycotina</taxon>
        <taxon>Sordariomycetes</taxon>
        <taxon>Sordariomycetidae</taxon>
        <taxon>Sordariales</taxon>
        <taxon>Chaetomiaceae</taxon>
        <taxon>Dichotomopilus</taxon>
    </lineage>
</organism>
<keyword evidence="11" id="KW-1185">Reference proteome</keyword>
<dbReference type="InterPro" id="IPR000727">
    <property type="entry name" value="T_SNARE_dom"/>
</dbReference>
<keyword evidence="5 8" id="KW-0472">Membrane</keyword>
<dbReference type="GO" id="GO:0006906">
    <property type="term" value="P:vesicle fusion"/>
    <property type="evidence" value="ECO:0007669"/>
    <property type="project" value="TreeGrafter"/>
</dbReference>
<keyword evidence="3 8" id="KW-0812">Transmembrane</keyword>
<dbReference type="PROSITE" id="PS50192">
    <property type="entry name" value="T_SNARE"/>
    <property type="match status" value="1"/>
</dbReference>
<dbReference type="GeneID" id="87815440"/>
<feature type="transmembrane region" description="Helical" evidence="8">
    <location>
        <begin position="316"/>
        <end position="339"/>
    </location>
</feature>
<dbReference type="Pfam" id="PF00804">
    <property type="entry name" value="Syntaxin"/>
    <property type="match status" value="1"/>
</dbReference>
<dbReference type="EMBL" id="MU853554">
    <property type="protein sequence ID" value="KAK4148022.1"/>
    <property type="molecule type" value="Genomic_DNA"/>
</dbReference>
<dbReference type="GO" id="GO:0006887">
    <property type="term" value="P:exocytosis"/>
    <property type="evidence" value="ECO:0007669"/>
    <property type="project" value="TreeGrafter"/>
</dbReference>
<name>A0AAN6VAV2_9PEZI</name>
<comment type="similarity">
    <text evidence="2">Belongs to the syntaxin family.</text>
</comment>
<evidence type="ECO:0000256" key="3">
    <source>
        <dbReference type="ARBA" id="ARBA00022692"/>
    </source>
</evidence>
<evidence type="ECO:0000313" key="10">
    <source>
        <dbReference type="EMBL" id="KAK4148022.1"/>
    </source>
</evidence>
<dbReference type="GO" id="GO:0005484">
    <property type="term" value="F:SNAP receptor activity"/>
    <property type="evidence" value="ECO:0007669"/>
    <property type="project" value="TreeGrafter"/>
</dbReference>
<dbReference type="Pfam" id="PF05739">
    <property type="entry name" value="SNARE"/>
    <property type="match status" value="1"/>
</dbReference>
<evidence type="ECO:0000256" key="4">
    <source>
        <dbReference type="ARBA" id="ARBA00022989"/>
    </source>
</evidence>
<dbReference type="Gene3D" id="1.20.58.70">
    <property type="match status" value="1"/>
</dbReference>
<comment type="subcellular location">
    <subcellularLocation>
        <location evidence="1">Membrane</location>
        <topology evidence="1">Single-pass type IV membrane protein</topology>
    </subcellularLocation>
</comment>
<dbReference type="AlphaFoldDB" id="A0AAN6VAV2"/>
<dbReference type="GO" id="GO:0031201">
    <property type="term" value="C:SNARE complex"/>
    <property type="evidence" value="ECO:0007669"/>
    <property type="project" value="TreeGrafter"/>
</dbReference>
<keyword evidence="4 8" id="KW-1133">Transmembrane helix</keyword>
<reference evidence="10" key="2">
    <citation type="submission" date="2023-05" db="EMBL/GenBank/DDBJ databases">
        <authorList>
            <consortium name="Lawrence Berkeley National Laboratory"/>
            <person name="Steindorff A."/>
            <person name="Hensen N."/>
            <person name="Bonometti L."/>
            <person name="Westerberg I."/>
            <person name="Brannstrom I.O."/>
            <person name="Guillou S."/>
            <person name="Cros-Aarteil S."/>
            <person name="Calhoun S."/>
            <person name="Haridas S."/>
            <person name="Kuo A."/>
            <person name="Mondo S."/>
            <person name="Pangilinan J."/>
            <person name="Riley R."/>
            <person name="Labutti K."/>
            <person name="Andreopoulos B."/>
            <person name="Lipzen A."/>
            <person name="Chen C."/>
            <person name="Yanf M."/>
            <person name="Daum C."/>
            <person name="Ng V."/>
            <person name="Clum A."/>
            <person name="Ohm R."/>
            <person name="Martin F."/>
            <person name="Silar P."/>
            <person name="Natvig D."/>
            <person name="Lalanne C."/>
            <person name="Gautier V."/>
            <person name="Ament-Velasquez S.L."/>
            <person name="Kruys A."/>
            <person name="Hutchinson M.I."/>
            <person name="Powell A.J."/>
            <person name="Barry K."/>
            <person name="Miller A.N."/>
            <person name="Grigoriev I.V."/>
            <person name="Debuchy R."/>
            <person name="Gladieux P."/>
            <person name="Thoren M.H."/>
            <person name="Johannesson H."/>
        </authorList>
    </citation>
    <scope>NUCLEOTIDE SEQUENCE</scope>
    <source>
        <strain evidence="10">CBS 141.50</strain>
    </source>
</reference>
<accession>A0AAN6VAV2</accession>
<evidence type="ECO:0000256" key="7">
    <source>
        <dbReference type="SAM" id="MobiDB-lite"/>
    </source>
</evidence>
<dbReference type="GO" id="GO:0006886">
    <property type="term" value="P:intracellular protein transport"/>
    <property type="evidence" value="ECO:0007669"/>
    <property type="project" value="TreeGrafter"/>
</dbReference>
<dbReference type="PANTHER" id="PTHR19957">
    <property type="entry name" value="SYNTAXIN"/>
    <property type="match status" value="1"/>
</dbReference>
<dbReference type="Proteomes" id="UP001302676">
    <property type="component" value="Unassembled WGS sequence"/>
</dbReference>
<gene>
    <name evidence="10" type="ORF">C8A04DRAFT_23814</name>
</gene>
<dbReference type="InterPro" id="IPR010989">
    <property type="entry name" value="SNARE"/>
</dbReference>
<proteinExistence type="inferred from homology"/>
<dbReference type="SUPFAM" id="SSF47661">
    <property type="entry name" value="t-snare proteins"/>
    <property type="match status" value="1"/>
</dbReference>
<dbReference type="GO" id="GO:0012505">
    <property type="term" value="C:endomembrane system"/>
    <property type="evidence" value="ECO:0007669"/>
    <property type="project" value="TreeGrafter"/>
</dbReference>
<dbReference type="GO" id="GO:0048278">
    <property type="term" value="P:vesicle docking"/>
    <property type="evidence" value="ECO:0007669"/>
    <property type="project" value="TreeGrafter"/>
</dbReference>
<evidence type="ECO:0000256" key="6">
    <source>
        <dbReference type="SAM" id="Coils"/>
    </source>
</evidence>
<dbReference type="InterPro" id="IPR006011">
    <property type="entry name" value="Syntaxin_N"/>
</dbReference>
<dbReference type="PANTHER" id="PTHR19957:SF307">
    <property type="entry name" value="PROTEIN SSO1-RELATED"/>
    <property type="match status" value="1"/>
</dbReference>
<dbReference type="InterPro" id="IPR045242">
    <property type="entry name" value="Syntaxin"/>
</dbReference>
<feature type="compositionally biased region" description="Low complexity" evidence="7">
    <location>
        <begin position="28"/>
        <end position="76"/>
    </location>
</feature>
<feature type="region of interest" description="Disordered" evidence="7">
    <location>
        <begin position="1"/>
        <end position="79"/>
    </location>
</feature>
<evidence type="ECO:0000256" key="5">
    <source>
        <dbReference type="ARBA" id="ARBA00023136"/>
    </source>
</evidence>
<sequence length="354" mass="39681">MSYNPYNQGPGAEAGHGYGQPEQHEMHSYPQQSYGSPQQQYGQDYGQGQYGTHPEQQQYGSPQPQQYGSPQPNQQQDGAPFLSQNEFLQRVSAIRQEIKGLTTSIGNIATLHQQTLASSDNGPRQQLDDLVAATQLKNTSIRSQIQQLKSDTERTTDGTFNLKKRQFETINGEFKDTIQRFLQEEQQYRERNREQIARHYRIMNADATEEEVQQAVEADWGDEGIFQAALRTNRTGHATTVLGNVRARHNDMVKIEKSIIELLELLEILNQQIVQQGQVIQQISDNAEQATTQLGKANVKIEQGVKSSRNRRKLKWWCLLVSVLIVIAIALGVGLALGLPKVATAGSGNNNNNQ</sequence>
<dbReference type="SMART" id="SM00503">
    <property type="entry name" value="SynN"/>
    <property type="match status" value="1"/>
</dbReference>
<feature type="domain" description="T-SNARE coiled-coil homology" evidence="9">
    <location>
        <begin position="242"/>
        <end position="304"/>
    </location>
</feature>
<comment type="caution">
    <text evidence="10">The sequence shown here is derived from an EMBL/GenBank/DDBJ whole genome shotgun (WGS) entry which is preliminary data.</text>
</comment>
<evidence type="ECO:0000256" key="1">
    <source>
        <dbReference type="ARBA" id="ARBA00004211"/>
    </source>
</evidence>
<keyword evidence="6" id="KW-0175">Coiled coil</keyword>
<evidence type="ECO:0000259" key="9">
    <source>
        <dbReference type="PROSITE" id="PS50192"/>
    </source>
</evidence>